<protein>
    <recommendedName>
        <fullName evidence="2">FAD-binding FR-type domain-containing protein</fullName>
    </recommendedName>
</protein>
<dbReference type="AlphaFoldDB" id="A0A6A6NMD9"/>
<dbReference type="SUPFAM" id="SSF52343">
    <property type="entry name" value="Ferredoxin reductase-like, C-terminal NADP-linked domain"/>
    <property type="match status" value="1"/>
</dbReference>
<proteinExistence type="predicted"/>
<dbReference type="PROSITE" id="PS51384">
    <property type="entry name" value="FAD_FR"/>
    <property type="match status" value="1"/>
</dbReference>
<evidence type="ECO:0000313" key="4">
    <source>
        <dbReference type="Proteomes" id="UP000799766"/>
    </source>
</evidence>
<accession>A0A6A6NMD9</accession>
<feature type="region of interest" description="Disordered" evidence="1">
    <location>
        <begin position="108"/>
        <end position="131"/>
    </location>
</feature>
<gene>
    <name evidence="3" type="ORF">BDY21DRAFT_150696</name>
</gene>
<dbReference type="OrthoDB" id="436496at2759"/>
<evidence type="ECO:0000259" key="2">
    <source>
        <dbReference type="PROSITE" id="PS51384"/>
    </source>
</evidence>
<dbReference type="PANTHER" id="PTHR42815:SF2">
    <property type="entry name" value="FAD-BINDING, PUTATIVE (AFU_ORTHOLOGUE AFUA_6G07600)-RELATED"/>
    <property type="match status" value="1"/>
</dbReference>
<reference evidence="3" key="1">
    <citation type="journal article" date="2020" name="Stud. Mycol.">
        <title>101 Dothideomycetes genomes: a test case for predicting lifestyles and emergence of pathogens.</title>
        <authorList>
            <person name="Haridas S."/>
            <person name="Albert R."/>
            <person name="Binder M."/>
            <person name="Bloem J."/>
            <person name="Labutti K."/>
            <person name="Salamov A."/>
            <person name="Andreopoulos B."/>
            <person name="Baker S."/>
            <person name="Barry K."/>
            <person name="Bills G."/>
            <person name="Bluhm B."/>
            <person name="Cannon C."/>
            <person name="Castanera R."/>
            <person name="Culley D."/>
            <person name="Daum C."/>
            <person name="Ezra D."/>
            <person name="Gonzalez J."/>
            <person name="Henrissat B."/>
            <person name="Kuo A."/>
            <person name="Liang C."/>
            <person name="Lipzen A."/>
            <person name="Lutzoni F."/>
            <person name="Magnuson J."/>
            <person name="Mondo S."/>
            <person name="Nolan M."/>
            <person name="Ohm R."/>
            <person name="Pangilinan J."/>
            <person name="Park H.-J."/>
            <person name="Ramirez L."/>
            <person name="Alfaro M."/>
            <person name="Sun H."/>
            <person name="Tritt A."/>
            <person name="Yoshinaga Y."/>
            <person name="Zwiers L.-H."/>
            <person name="Turgeon B."/>
            <person name="Goodwin S."/>
            <person name="Spatafora J."/>
            <person name="Crous P."/>
            <person name="Grigoriev I."/>
        </authorList>
    </citation>
    <scope>NUCLEOTIDE SEQUENCE</scope>
    <source>
        <strain evidence="3">ATCC 16933</strain>
    </source>
</reference>
<dbReference type="EMBL" id="MU001702">
    <property type="protein sequence ID" value="KAF2452905.1"/>
    <property type="molecule type" value="Genomic_DNA"/>
</dbReference>
<dbReference type="GO" id="GO:0016491">
    <property type="term" value="F:oxidoreductase activity"/>
    <property type="evidence" value="ECO:0007669"/>
    <property type="project" value="InterPro"/>
</dbReference>
<dbReference type="InterPro" id="IPR039261">
    <property type="entry name" value="FNR_nucleotide-bd"/>
</dbReference>
<sequence length="673" mass="72077">MSFGIIAGSVSWSPSEKAFHKLIHVRFTDDENPTHAALTPYAAQSLRTSPLLAIGALDPATQRPWTSVWGGEAGFVAPLGGGMIGVRTPVEGRWDPVVEILGGGQNISRENSESEHGAAWGSKSGEVRREDGNGRVMAGLGINLARRTRVKIAGRAVAGALLEEGEPGQKKADLQLVAQIDQSLGNCPKYLNQWRLTPTNPQPTLMSTSPRLPNEALSIFARADLFFISTANLADHSIKDYDMDTNHRGGPTGFIRVVPPADGEPHEGGTVIVWPEYSGNQLYQTLGNLHSTPRAGIAVPDFLTGDVLYLSGDTQTLVGADAAAIIPKSNLAVRFNVREARFVKKGLSFTGVRADSSPYNPPLRKLKAELKEGSASAAGSEDKGLGVMTLTQATALSPNVARFRFRVDPPSTLPASQPERQIALDCRPGQWIALDFSSELYHGYAHMNDDDPQYLNDDFVRTFTVSSHPGKLSPNEIEITARRTGGPVTAYLFRQISRVPSRGLQMDVRAIGLGGDFFINESSIADQVVPFIAGGVGITPVLSQIGAAVAAAGESGEISGPLARLVLLWSVRVDDLGLVADTFTTYPALASRAKVFLTGGKSGVLSPKVEEEVAALEGKGVSLERRRLTRNDLGTIATMRWFCCAGKGLRNAVVAWVQEGGGEMEVVEESFEF</sequence>
<dbReference type="Proteomes" id="UP000799766">
    <property type="component" value="Unassembled WGS sequence"/>
</dbReference>
<evidence type="ECO:0000256" key="1">
    <source>
        <dbReference type="SAM" id="MobiDB-lite"/>
    </source>
</evidence>
<evidence type="ECO:0000313" key="3">
    <source>
        <dbReference type="EMBL" id="KAF2452905.1"/>
    </source>
</evidence>
<organism evidence="3 4">
    <name type="scientific">Lineolata rhizophorae</name>
    <dbReference type="NCBI Taxonomy" id="578093"/>
    <lineage>
        <taxon>Eukaryota</taxon>
        <taxon>Fungi</taxon>
        <taxon>Dikarya</taxon>
        <taxon>Ascomycota</taxon>
        <taxon>Pezizomycotina</taxon>
        <taxon>Dothideomycetes</taxon>
        <taxon>Dothideomycetes incertae sedis</taxon>
        <taxon>Lineolatales</taxon>
        <taxon>Lineolataceae</taxon>
        <taxon>Lineolata</taxon>
    </lineage>
</organism>
<dbReference type="SUPFAM" id="SSF63380">
    <property type="entry name" value="Riboflavin synthase domain-like"/>
    <property type="match status" value="1"/>
</dbReference>
<feature type="domain" description="FAD-binding FR-type" evidence="2">
    <location>
        <begin position="383"/>
        <end position="520"/>
    </location>
</feature>
<dbReference type="Gene3D" id="3.40.50.80">
    <property type="entry name" value="Nucleotide-binding domain of ferredoxin-NADP reductase (FNR) module"/>
    <property type="match status" value="1"/>
</dbReference>
<keyword evidence="4" id="KW-1185">Reference proteome</keyword>
<dbReference type="InterPro" id="IPR017927">
    <property type="entry name" value="FAD-bd_FR_type"/>
</dbReference>
<dbReference type="InterPro" id="IPR017938">
    <property type="entry name" value="Riboflavin_synthase-like_b-brl"/>
</dbReference>
<name>A0A6A6NMD9_9PEZI</name>
<dbReference type="PANTHER" id="PTHR42815">
    <property type="entry name" value="FAD-BINDING, PUTATIVE (AFU_ORTHOLOGUE AFUA_6G07600)-RELATED"/>
    <property type="match status" value="1"/>
</dbReference>